<dbReference type="EMBL" id="BAABYW010000001">
    <property type="protein sequence ID" value="GAA6406582.1"/>
    <property type="molecule type" value="Genomic_DNA"/>
</dbReference>
<evidence type="ECO:0000313" key="2">
    <source>
        <dbReference type="EMBL" id="GAA6406582.1"/>
    </source>
</evidence>
<dbReference type="Gene3D" id="3.20.20.80">
    <property type="entry name" value="Glycosidases"/>
    <property type="match status" value="1"/>
</dbReference>
<proteinExistence type="predicted"/>
<dbReference type="InterPro" id="IPR013738">
    <property type="entry name" value="Beta_galactosidase_Trimer"/>
</dbReference>
<dbReference type="InterPro" id="IPR017853">
    <property type="entry name" value="GH"/>
</dbReference>
<dbReference type="Gene3D" id="3.40.50.880">
    <property type="match status" value="1"/>
</dbReference>
<accession>A0ABQ0B556</accession>
<keyword evidence="3" id="KW-1185">Reference proteome</keyword>
<dbReference type="SUPFAM" id="SSF52317">
    <property type="entry name" value="Class I glutamine amidotransferase-like"/>
    <property type="match status" value="1"/>
</dbReference>
<organism evidence="2 3">
    <name type="scientific">Blautia hominis</name>
    <dbReference type="NCBI Taxonomy" id="2025493"/>
    <lineage>
        <taxon>Bacteria</taxon>
        <taxon>Bacillati</taxon>
        <taxon>Bacillota</taxon>
        <taxon>Clostridia</taxon>
        <taxon>Lachnospirales</taxon>
        <taxon>Lachnospiraceae</taxon>
        <taxon>Blautia</taxon>
    </lineage>
</organism>
<sequence length="670" mass="75702">MEGLRFRQVHLDFHTSEHIAGIGAEFDSTQFRKALVRGHVDSVTLFSKCHHGWSYHPTKINEMHPNLNFDLLGEQLKVCEELGIKAPVYLSAGLDEKEAVRHPEWLVRREDDSTDAPADFVSKPGYHTLCFRSDYLELLLAEIEEVMQRYHPCGIFLDISAVRPCYCHNCRRDILARGKDPRDIVAVMEQAEFVYENYAGKVREMVRKYSKTCTVFHNGGHISRGRRDIAFYNTHLELESLPTGGWGYDHFPMSASYAANLGMEYLGMTGKFHSSWGEFGGFKHPNALRFESSLSLAMGAKCSIGDQLHPSGRMDMATYDLIGTAYSEVEEKEKWCKDAVPCADVAVLSEEAVNCNAADRDMKFWGDIGANRALLEGNYLYSFIDCEEDFSKYRLLILPDTIRLDEVLNEKLTAYLNQGGKLFASGRSGLYQDADVFALDFGADFDGAVENKPGYVLWGPPNEEIAARVMYEQGYQLANVKGEVIVERQNSYFNRDIRHFCSHQHTPNNPSEKYPAGIATEKTIYIGWDLFSDYGKRGSLHSKQLIVKAINMLLGENRTLEVSLPDRGIVTLAKQISDHRYVSHLLFSYTSIRGEGHIGEGAYPMEVIEDIVPLYNVEMKVNLPEKITDVYLAPQGQSIPYSRADGGISFIVPEVNCHQMVVLDYESDKI</sequence>
<dbReference type="InterPro" id="IPR029062">
    <property type="entry name" value="Class_I_gatase-like"/>
</dbReference>
<feature type="domain" description="Beta-galactosidase trimerisation" evidence="1">
    <location>
        <begin position="375"/>
        <end position="437"/>
    </location>
</feature>
<dbReference type="SUPFAM" id="SSF51445">
    <property type="entry name" value="(Trans)glycosidases"/>
    <property type="match status" value="1"/>
</dbReference>
<gene>
    <name evidence="2" type="ORF">K040078D81_06990</name>
</gene>
<dbReference type="RefSeq" id="WP_390403529.1">
    <property type="nucleotide sequence ID" value="NZ_BAABYW010000001.1"/>
</dbReference>
<dbReference type="InterPro" id="IPR028212">
    <property type="entry name" value="GHL6"/>
</dbReference>
<evidence type="ECO:0000313" key="3">
    <source>
        <dbReference type="Proteomes" id="UP001600943"/>
    </source>
</evidence>
<reference evidence="2 3" key="1">
    <citation type="submission" date="2024-04" db="EMBL/GenBank/DDBJ databases">
        <title>Defined microbial consortia suppress multidrug-resistant proinflammatory Enterobacteriaceae via ecological control.</title>
        <authorList>
            <person name="Furuichi M."/>
            <person name="Kawaguchi T."/>
            <person name="Pust M."/>
            <person name="Yasuma K."/>
            <person name="Plichta D."/>
            <person name="Hasegawa N."/>
            <person name="Ohya T."/>
            <person name="Bhattarai S."/>
            <person name="Sasajima S."/>
            <person name="Aoto Y."/>
            <person name="Tuganbaev T."/>
            <person name="Yaginuma M."/>
            <person name="Ueda M."/>
            <person name="Okahashi N."/>
            <person name="Amafuji K."/>
            <person name="Kiridooshi Y."/>
            <person name="Sugita K."/>
            <person name="Strazar M."/>
            <person name="Skelly A."/>
            <person name="Suda W."/>
            <person name="Hattori M."/>
            <person name="Nakamoto N."/>
            <person name="Caballero S."/>
            <person name="Norman J."/>
            <person name="Olle B."/>
            <person name="Tanoue T."/>
            <person name="Arita M."/>
            <person name="Bucci V."/>
            <person name="Atarashi K."/>
            <person name="Xavier R."/>
            <person name="Honda K."/>
        </authorList>
    </citation>
    <scope>NUCLEOTIDE SEQUENCE [LARGE SCALE GENOMIC DNA]</scope>
    <source>
        <strain evidence="3">k04-0078-D8-1</strain>
    </source>
</reference>
<dbReference type="CDD" id="cd03143">
    <property type="entry name" value="A4_beta-galactosidase_middle_domain"/>
    <property type="match status" value="1"/>
</dbReference>
<dbReference type="Proteomes" id="UP001600943">
    <property type="component" value="Unassembled WGS sequence"/>
</dbReference>
<dbReference type="Pfam" id="PF14871">
    <property type="entry name" value="GHL6"/>
    <property type="match status" value="1"/>
</dbReference>
<name>A0ABQ0B556_9FIRM</name>
<protein>
    <recommendedName>
        <fullName evidence="1">Beta-galactosidase trimerisation domain-containing protein</fullName>
    </recommendedName>
</protein>
<comment type="caution">
    <text evidence="2">The sequence shown here is derived from an EMBL/GenBank/DDBJ whole genome shotgun (WGS) entry which is preliminary data.</text>
</comment>
<dbReference type="Pfam" id="PF08532">
    <property type="entry name" value="Glyco_hydro_42M"/>
    <property type="match status" value="1"/>
</dbReference>
<evidence type="ECO:0000259" key="1">
    <source>
        <dbReference type="Pfam" id="PF08532"/>
    </source>
</evidence>